<reference evidence="2" key="1">
    <citation type="submission" date="2016-10" db="EMBL/GenBank/DDBJ databases">
        <authorList>
            <person name="Varghese N."/>
            <person name="Submissions S."/>
        </authorList>
    </citation>
    <scope>NUCLEOTIDE SEQUENCE [LARGE SCALE GENOMIC DNA]</scope>
    <source>
        <strain evidence="2">DSM 25055</strain>
    </source>
</reference>
<name>A0A1H8ZCC8_9EURY</name>
<accession>A0A1H8ZCC8</accession>
<proteinExistence type="predicted"/>
<evidence type="ECO:0000313" key="1">
    <source>
        <dbReference type="EMBL" id="SEP62024.1"/>
    </source>
</evidence>
<organism evidence="1 2">
    <name type="scientific">Natrinema salaciae</name>
    <dbReference type="NCBI Taxonomy" id="1186196"/>
    <lineage>
        <taxon>Archaea</taxon>
        <taxon>Methanobacteriati</taxon>
        <taxon>Methanobacteriota</taxon>
        <taxon>Stenosarchaea group</taxon>
        <taxon>Halobacteria</taxon>
        <taxon>Halobacteriales</taxon>
        <taxon>Natrialbaceae</taxon>
        <taxon>Natrinema</taxon>
    </lineage>
</organism>
<protein>
    <recommendedName>
        <fullName evidence="3">Small CPxCG-related zinc finger protein</fullName>
    </recommendedName>
</protein>
<dbReference type="Proteomes" id="UP000199114">
    <property type="component" value="Unassembled WGS sequence"/>
</dbReference>
<sequence length="62" mass="7144">MVVCDIYRDMASNQVTHDRSRCRNCGFEAPGGDDEWRRIEVPKLGRMTQCPHCESTDIITSR</sequence>
<dbReference type="EMBL" id="FOFD01000001">
    <property type="protein sequence ID" value="SEP62024.1"/>
    <property type="molecule type" value="Genomic_DNA"/>
</dbReference>
<evidence type="ECO:0008006" key="3">
    <source>
        <dbReference type="Google" id="ProtNLM"/>
    </source>
</evidence>
<keyword evidence="2" id="KW-1185">Reference proteome</keyword>
<dbReference type="AlphaFoldDB" id="A0A1H8ZCC8"/>
<evidence type="ECO:0000313" key="2">
    <source>
        <dbReference type="Proteomes" id="UP000199114"/>
    </source>
</evidence>
<gene>
    <name evidence="1" type="ORF">SAMN04489841_0128</name>
</gene>